<dbReference type="GO" id="GO:0005886">
    <property type="term" value="C:plasma membrane"/>
    <property type="evidence" value="ECO:0007669"/>
    <property type="project" value="TreeGrafter"/>
</dbReference>
<evidence type="ECO:0000313" key="7">
    <source>
        <dbReference type="Proteomes" id="UP000254134"/>
    </source>
</evidence>
<dbReference type="Pfam" id="PF00437">
    <property type="entry name" value="T2SSE"/>
    <property type="match status" value="1"/>
</dbReference>
<sequence>MSFEPAGPLRRFTDRGRRAGTPQAAFDRARGFETLADLVADLVAATELIPRDRLAAVRGRAGAGSLAEALQAEGLAQPDGIARSLARRFGLPFIDLAEDRVSPSAADLIPLKTLQRVVAVPLSRTGERMRVAVADPGNIQGIDELRLATRYQLEIGVASRDDILVELERIARRSEVLETQSAMDDFEVVEDDDDLEVDDGVSDAPLVRLVNSIVMQAAVDGASDIHFEPQEDALLVRVRIDGVLTEAQRIPKRMANGVTTRLKVLAKLDIAERRKPQDGRISLNARAVGRMLDIRVAVLPTVEGEQVVMRLIDKSRKTPTLESLGLSEAMRGKLSEIIRRPTGALLVTGPTGSGKSTTLYAALAEINRPEINIITVEDPVEYRLHGVNQVQINVKADMTFAAALRSILRSDPDVIMVGEIRDAETAKMAIESALTGHFVLSTLHTNDAPGALTRLNEMGVEPFLTGSAVSAVLAQRLARRLCANCCEMYAPTAEELMAARISPDMAAAREGMVLYRKAGCPRCNRTGYKGRVGIFQLLVMDDQLEALASQNAHREEIERAAAAAGMRSLWDDGIAKAAAGLTSLEELARVVATF</sequence>
<dbReference type="InterPro" id="IPR001482">
    <property type="entry name" value="T2SS/T4SS_dom"/>
</dbReference>
<dbReference type="CDD" id="cd01129">
    <property type="entry name" value="PulE-GspE-like"/>
    <property type="match status" value="1"/>
</dbReference>
<dbReference type="FunFam" id="3.40.50.300:FF:000398">
    <property type="entry name" value="Type IV pilus assembly ATPase PilB"/>
    <property type="match status" value="1"/>
</dbReference>
<dbReference type="SUPFAM" id="SSF160246">
    <property type="entry name" value="EspE N-terminal domain-like"/>
    <property type="match status" value="1"/>
</dbReference>
<dbReference type="Gene3D" id="3.30.300.160">
    <property type="entry name" value="Type II secretion system, protein E, N-terminal domain"/>
    <property type="match status" value="1"/>
</dbReference>
<dbReference type="PANTHER" id="PTHR30258">
    <property type="entry name" value="TYPE II SECRETION SYSTEM PROTEIN GSPE-RELATED"/>
    <property type="match status" value="1"/>
</dbReference>
<dbReference type="Gene3D" id="3.30.450.90">
    <property type="match status" value="1"/>
</dbReference>
<feature type="domain" description="Bacterial type II secretion system protein E" evidence="5">
    <location>
        <begin position="408"/>
        <end position="422"/>
    </location>
</feature>
<dbReference type="RefSeq" id="WP_114797113.1">
    <property type="nucleotide sequence ID" value="NZ_QQZY01000008.1"/>
</dbReference>
<proteinExistence type="inferred from homology"/>
<accession>A0A7M2YVS4</accession>
<dbReference type="SUPFAM" id="SSF52540">
    <property type="entry name" value="P-loop containing nucleoside triphosphate hydrolases"/>
    <property type="match status" value="1"/>
</dbReference>
<dbReference type="Gene3D" id="3.40.50.300">
    <property type="entry name" value="P-loop containing nucleotide triphosphate hydrolases"/>
    <property type="match status" value="1"/>
</dbReference>
<dbReference type="Pfam" id="PF05157">
    <property type="entry name" value="MshEN"/>
    <property type="match status" value="1"/>
</dbReference>
<dbReference type="OrthoDB" id="9805147at2"/>
<reference evidence="6 7" key="1">
    <citation type="submission" date="2018-07" db="EMBL/GenBank/DDBJ databases">
        <title>High-quality-draft genome sequence of Gaiella occulta.</title>
        <authorList>
            <person name="Severino R."/>
            <person name="Froufe H.J.C."/>
            <person name="Rainey F.A."/>
            <person name="Barroso C."/>
            <person name="Albuquerque L."/>
            <person name="Lobo-Da-Cunha A."/>
            <person name="Da Costa M.S."/>
            <person name="Egas C."/>
        </authorList>
    </citation>
    <scope>NUCLEOTIDE SEQUENCE [LARGE SCALE GENOMIC DNA]</scope>
    <source>
        <strain evidence="6 7">F2-233</strain>
    </source>
</reference>
<dbReference type="AlphaFoldDB" id="A0A7M2YVS4"/>
<evidence type="ECO:0000256" key="2">
    <source>
        <dbReference type="ARBA" id="ARBA00022741"/>
    </source>
</evidence>
<organism evidence="6 7">
    <name type="scientific">Gaiella occulta</name>
    <dbReference type="NCBI Taxonomy" id="1002870"/>
    <lineage>
        <taxon>Bacteria</taxon>
        <taxon>Bacillati</taxon>
        <taxon>Actinomycetota</taxon>
        <taxon>Thermoleophilia</taxon>
        <taxon>Gaiellales</taxon>
        <taxon>Gaiellaceae</taxon>
        <taxon>Gaiella</taxon>
    </lineage>
</organism>
<dbReference type="Proteomes" id="UP000254134">
    <property type="component" value="Unassembled WGS sequence"/>
</dbReference>
<keyword evidence="2" id="KW-0547">Nucleotide-binding</keyword>
<dbReference type="PROSITE" id="PS00662">
    <property type="entry name" value="T2SP_E"/>
    <property type="match status" value="1"/>
</dbReference>
<feature type="region of interest" description="Disordered" evidence="4">
    <location>
        <begin position="1"/>
        <end position="20"/>
    </location>
</feature>
<dbReference type="InterPro" id="IPR037257">
    <property type="entry name" value="T2SS_E_N_sf"/>
</dbReference>
<name>A0A7M2YVS4_9ACTN</name>
<keyword evidence="3" id="KW-0067">ATP-binding</keyword>
<gene>
    <name evidence="6" type="ORF">Gocc_2708</name>
</gene>
<dbReference type="EMBL" id="QQZY01000008">
    <property type="protein sequence ID" value="RDI73567.1"/>
    <property type="molecule type" value="Genomic_DNA"/>
</dbReference>
<reference evidence="7" key="2">
    <citation type="journal article" date="2019" name="MicrobiologyOpen">
        <title>High-quality draft genome sequence of Gaiella occulta isolated from a 150 meter deep mineral water borehole and comparison with the genome sequences of other deep-branching lineages of the phylum Actinobacteria.</title>
        <authorList>
            <person name="Severino R."/>
            <person name="Froufe H.J.C."/>
            <person name="Barroso C."/>
            <person name="Albuquerque L."/>
            <person name="Lobo-da-Cunha A."/>
            <person name="da Costa M.S."/>
            <person name="Egas C."/>
        </authorList>
    </citation>
    <scope>NUCLEOTIDE SEQUENCE [LARGE SCALE GENOMIC DNA]</scope>
    <source>
        <strain evidence="7">F2-233</strain>
    </source>
</reference>
<evidence type="ECO:0000256" key="4">
    <source>
        <dbReference type="SAM" id="MobiDB-lite"/>
    </source>
</evidence>
<dbReference type="GO" id="GO:0016887">
    <property type="term" value="F:ATP hydrolysis activity"/>
    <property type="evidence" value="ECO:0007669"/>
    <property type="project" value="TreeGrafter"/>
</dbReference>
<evidence type="ECO:0000256" key="3">
    <source>
        <dbReference type="ARBA" id="ARBA00022840"/>
    </source>
</evidence>
<comment type="caution">
    <text evidence="6">The sequence shown here is derived from an EMBL/GenBank/DDBJ whole genome shotgun (WGS) entry which is preliminary data.</text>
</comment>
<evidence type="ECO:0000313" key="6">
    <source>
        <dbReference type="EMBL" id="RDI73567.1"/>
    </source>
</evidence>
<keyword evidence="7" id="KW-1185">Reference proteome</keyword>
<comment type="similarity">
    <text evidence="1">Belongs to the GSP E family.</text>
</comment>
<dbReference type="PANTHER" id="PTHR30258:SF1">
    <property type="entry name" value="PROTEIN TRANSPORT PROTEIN HOFB HOMOLOG"/>
    <property type="match status" value="1"/>
</dbReference>
<dbReference type="SMART" id="SM00382">
    <property type="entry name" value="AAA"/>
    <property type="match status" value="1"/>
</dbReference>
<dbReference type="InterPro" id="IPR007831">
    <property type="entry name" value="T2SS_GspE_N"/>
</dbReference>
<evidence type="ECO:0000256" key="1">
    <source>
        <dbReference type="ARBA" id="ARBA00006611"/>
    </source>
</evidence>
<dbReference type="InterPro" id="IPR003593">
    <property type="entry name" value="AAA+_ATPase"/>
</dbReference>
<protein>
    <submittedName>
        <fullName evidence="6">Type II secretory pathway ATPase PulE/Tfp pilus assembly pathway</fullName>
    </submittedName>
</protein>
<evidence type="ECO:0000259" key="5">
    <source>
        <dbReference type="PROSITE" id="PS00662"/>
    </source>
</evidence>
<dbReference type="GO" id="GO:0005524">
    <property type="term" value="F:ATP binding"/>
    <property type="evidence" value="ECO:0007669"/>
    <property type="project" value="UniProtKB-KW"/>
</dbReference>
<dbReference type="InterPro" id="IPR027417">
    <property type="entry name" value="P-loop_NTPase"/>
</dbReference>